<organism evidence="2 3">
    <name type="scientific">Ramalina farinacea</name>
    <dbReference type="NCBI Taxonomy" id="258253"/>
    <lineage>
        <taxon>Eukaryota</taxon>
        <taxon>Fungi</taxon>
        <taxon>Dikarya</taxon>
        <taxon>Ascomycota</taxon>
        <taxon>Pezizomycotina</taxon>
        <taxon>Lecanoromycetes</taxon>
        <taxon>OSLEUM clade</taxon>
        <taxon>Lecanoromycetidae</taxon>
        <taxon>Lecanorales</taxon>
        <taxon>Lecanorineae</taxon>
        <taxon>Ramalinaceae</taxon>
        <taxon>Ramalina</taxon>
    </lineage>
</organism>
<dbReference type="PANTHER" id="PTHR36978">
    <property type="entry name" value="P-LOOP CONTAINING NUCLEOTIDE TRIPHOSPHATE HYDROLASE"/>
    <property type="match status" value="1"/>
</dbReference>
<dbReference type="Gene3D" id="3.40.50.300">
    <property type="entry name" value="P-loop containing nucleotide triphosphate hydrolases"/>
    <property type="match status" value="1"/>
</dbReference>
<feature type="region of interest" description="Disordered" evidence="1">
    <location>
        <begin position="1"/>
        <end position="20"/>
    </location>
</feature>
<name>A0AA43TX81_9LECA</name>
<evidence type="ECO:0000313" key="2">
    <source>
        <dbReference type="EMBL" id="MDI1491234.1"/>
    </source>
</evidence>
<accession>A0AA43TX81</accession>
<protein>
    <recommendedName>
        <fullName evidence="4">Sulfotransferase</fullName>
    </recommendedName>
</protein>
<gene>
    <name evidence="2" type="ORF">OHK93_002441</name>
</gene>
<dbReference type="PANTHER" id="PTHR36978:SF4">
    <property type="entry name" value="P-LOOP CONTAINING NUCLEOSIDE TRIPHOSPHATE HYDROLASE PROTEIN"/>
    <property type="match status" value="1"/>
</dbReference>
<dbReference type="Pfam" id="PF17784">
    <property type="entry name" value="Sulfotransfer_4"/>
    <property type="match status" value="1"/>
</dbReference>
<reference evidence="2" key="1">
    <citation type="journal article" date="2023" name="Genome Biol. Evol.">
        <title>First Whole Genome Sequence and Flow Cytometry Genome Size Data for the Lichen-Forming Fungus Ramalina farinacea (Ascomycota).</title>
        <authorList>
            <person name="Llewellyn T."/>
            <person name="Mian S."/>
            <person name="Hill R."/>
            <person name="Leitch I.J."/>
            <person name="Gaya E."/>
        </authorList>
    </citation>
    <scope>NUCLEOTIDE SEQUENCE</scope>
    <source>
        <strain evidence="2">LIQ254RAFAR</strain>
    </source>
</reference>
<keyword evidence="3" id="KW-1185">Reference proteome</keyword>
<proteinExistence type="predicted"/>
<dbReference type="EMBL" id="JAPUFD010000014">
    <property type="protein sequence ID" value="MDI1491234.1"/>
    <property type="molecule type" value="Genomic_DNA"/>
</dbReference>
<dbReference type="AlphaFoldDB" id="A0AA43TX81"/>
<dbReference type="SUPFAM" id="SSF52540">
    <property type="entry name" value="P-loop containing nucleoside triphosphate hydrolases"/>
    <property type="match status" value="1"/>
</dbReference>
<sequence length="267" mass="30913">MRVLCFSQSRTGTSSPHPPSTQAHFLHIAARAALQRLGFSPCYHYQELIPRPEHQAFWSRAFATKYHDHNPLPSTPQYWDQILGPYAAVTDNPCVYFVEELLAAYPDAKIILQTRELDGWADSFVDTISKCLYDPVIKYLCGFDKATAGWIRLTTDTHETYFRGSLYDKERLKQVHREFLAKVRETVPKEKLLGWKVQDGWEPLCRHLGVEEVPDEPFPRVFEKKDFLDLIAFVRKDLLKKAAWWVGSRVVLPMGLTGAAVWWQMRT</sequence>
<evidence type="ECO:0000313" key="3">
    <source>
        <dbReference type="Proteomes" id="UP001161017"/>
    </source>
</evidence>
<evidence type="ECO:0000256" key="1">
    <source>
        <dbReference type="SAM" id="MobiDB-lite"/>
    </source>
</evidence>
<dbReference type="InterPro" id="IPR027417">
    <property type="entry name" value="P-loop_NTPase"/>
</dbReference>
<dbReference type="InterPro" id="IPR040632">
    <property type="entry name" value="Sulfotransfer_4"/>
</dbReference>
<dbReference type="Proteomes" id="UP001161017">
    <property type="component" value="Unassembled WGS sequence"/>
</dbReference>
<evidence type="ECO:0008006" key="4">
    <source>
        <dbReference type="Google" id="ProtNLM"/>
    </source>
</evidence>
<comment type="caution">
    <text evidence="2">The sequence shown here is derived from an EMBL/GenBank/DDBJ whole genome shotgun (WGS) entry which is preliminary data.</text>
</comment>